<dbReference type="InterPro" id="IPR047057">
    <property type="entry name" value="MerR_fam"/>
</dbReference>
<feature type="domain" description="HTH merR-type" evidence="3">
    <location>
        <begin position="13"/>
        <end position="82"/>
    </location>
</feature>
<dbReference type="RefSeq" id="WP_381825254.1">
    <property type="nucleotide sequence ID" value="NZ_JBHTCF010000001.1"/>
</dbReference>
<dbReference type="Gene3D" id="1.10.1240.10">
    <property type="entry name" value="Methionine synthase domain"/>
    <property type="match status" value="1"/>
</dbReference>
<protein>
    <submittedName>
        <fullName evidence="4">MerR family transcriptional regulator</fullName>
    </submittedName>
</protein>
<accession>A0ABW2JAA7</accession>
<dbReference type="Proteomes" id="UP001596523">
    <property type="component" value="Unassembled WGS sequence"/>
</dbReference>
<dbReference type="Gene3D" id="3.40.50.280">
    <property type="entry name" value="Cobalamin-binding domain"/>
    <property type="match status" value="1"/>
</dbReference>
<proteinExistence type="predicted"/>
<dbReference type="InterPro" id="IPR036594">
    <property type="entry name" value="Meth_synthase_dom"/>
</dbReference>
<dbReference type="Gene3D" id="1.10.1660.10">
    <property type="match status" value="1"/>
</dbReference>
<feature type="region of interest" description="Disordered" evidence="2">
    <location>
        <begin position="70"/>
        <end position="109"/>
    </location>
</feature>
<reference evidence="5" key="1">
    <citation type="journal article" date="2019" name="Int. J. Syst. Evol. Microbiol.">
        <title>The Global Catalogue of Microorganisms (GCM) 10K type strain sequencing project: providing services to taxonomists for standard genome sequencing and annotation.</title>
        <authorList>
            <consortium name="The Broad Institute Genomics Platform"/>
            <consortium name="The Broad Institute Genome Sequencing Center for Infectious Disease"/>
            <person name="Wu L."/>
            <person name="Ma J."/>
        </authorList>
    </citation>
    <scope>NUCLEOTIDE SEQUENCE [LARGE SCALE GENOMIC DNA]</scope>
    <source>
        <strain evidence="5">SYNS20</strain>
    </source>
</reference>
<sequence>MDASADPLEAGSAFTTGAVARRFGVAPTTLRSWESRYGIGPATRDSGRHRRWTAADLAVLEHMQRLTNSGVPPAEAARSALTTARKSPAPAAQPAVRTAAPPPFADPADALHRRRGLSRAATRLDAPAVQDLVTAAIDDYGLAGAWNDVLMPTLHAVGRKRETEGEPYVEVEHLLSWHVSSSLRRAVLDAPVRRPATDIALLACVPGEEHTLALEALTAVLAGRGLAVRMFGAAVPPQALEEADMTAIGGRLLADTGPGLDVMVIDVAVMDGDWRQEVRTAVIERLLAALADACGLAKPSRAWWVNFRVIDEGSWGSSGGVLSVLSLLESGVFTEEKAKAVRTALGA</sequence>
<dbReference type="EMBL" id="JBHTCF010000001">
    <property type="protein sequence ID" value="MFC7302742.1"/>
    <property type="molecule type" value="Genomic_DNA"/>
</dbReference>
<name>A0ABW2JAA7_9ACTN</name>
<dbReference type="SMART" id="SM00422">
    <property type="entry name" value="HTH_MERR"/>
    <property type="match status" value="1"/>
</dbReference>
<dbReference type="Pfam" id="PF02607">
    <property type="entry name" value="B12-binding_2"/>
    <property type="match status" value="1"/>
</dbReference>
<dbReference type="PANTHER" id="PTHR30204">
    <property type="entry name" value="REDOX-CYCLING DRUG-SENSING TRANSCRIPTIONAL ACTIVATOR SOXR"/>
    <property type="match status" value="1"/>
</dbReference>
<comment type="caution">
    <text evidence="4">The sequence shown here is derived from an EMBL/GenBank/DDBJ whole genome shotgun (WGS) entry which is preliminary data.</text>
</comment>
<dbReference type="InterPro" id="IPR000551">
    <property type="entry name" value="MerR-type_HTH_dom"/>
</dbReference>
<evidence type="ECO:0000256" key="2">
    <source>
        <dbReference type="SAM" id="MobiDB-lite"/>
    </source>
</evidence>
<keyword evidence="1" id="KW-0238">DNA-binding</keyword>
<keyword evidence="5" id="KW-1185">Reference proteome</keyword>
<dbReference type="PROSITE" id="PS50937">
    <property type="entry name" value="HTH_MERR_2"/>
    <property type="match status" value="1"/>
</dbReference>
<dbReference type="InterPro" id="IPR009061">
    <property type="entry name" value="DNA-bd_dom_put_sf"/>
</dbReference>
<dbReference type="PANTHER" id="PTHR30204:SF97">
    <property type="entry name" value="MERR FAMILY REGULATORY PROTEIN"/>
    <property type="match status" value="1"/>
</dbReference>
<evidence type="ECO:0000259" key="3">
    <source>
        <dbReference type="PROSITE" id="PS50937"/>
    </source>
</evidence>
<dbReference type="Pfam" id="PF13411">
    <property type="entry name" value="MerR_1"/>
    <property type="match status" value="1"/>
</dbReference>
<organism evidence="4 5">
    <name type="scientific">Streptomyces monticola</name>
    <dbReference type="NCBI Taxonomy" id="2666263"/>
    <lineage>
        <taxon>Bacteria</taxon>
        <taxon>Bacillati</taxon>
        <taxon>Actinomycetota</taxon>
        <taxon>Actinomycetes</taxon>
        <taxon>Kitasatosporales</taxon>
        <taxon>Streptomycetaceae</taxon>
        <taxon>Streptomyces</taxon>
    </lineage>
</organism>
<evidence type="ECO:0000313" key="5">
    <source>
        <dbReference type="Proteomes" id="UP001596523"/>
    </source>
</evidence>
<feature type="compositionally biased region" description="Low complexity" evidence="2">
    <location>
        <begin position="88"/>
        <end position="99"/>
    </location>
</feature>
<evidence type="ECO:0000313" key="4">
    <source>
        <dbReference type="EMBL" id="MFC7302742.1"/>
    </source>
</evidence>
<evidence type="ECO:0000256" key="1">
    <source>
        <dbReference type="ARBA" id="ARBA00023125"/>
    </source>
</evidence>
<dbReference type="SUPFAM" id="SSF46955">
    <property type="entry name" value="Putative DNA-binding domain"/>
    <property type="match status" value="1"/>
</dbReference>
<gene>
    <name evidence="4" type="ORF">ACFQVC_00745</name>
</gene>
<dbReference type="InterPro" id="IPR003759">
    <property type="entry name" value="Cbl-bd_cap"/>
</dbReference>